<accession>A0AAD8L743</accession>
<organism evidence="2 3">
    <name type="scientific">Tagetes erecta</name>
    <name type="common">African marigold</name>
    <dbReference type="NCBI Taxonomy" id="13708"/>
    <lineage>
        <taxon>Eukaryota</taxon>
        <taxon>Viridiplantae</taxon>
        <taxon>Streptophyta</taxon>
        <taxon>Embryophyta</taxon>
        <taxon>Tracheophyta</taxon>
        <taxon>Spermatophyta</taxon>
        <taxon>Magnoliopsida</taxon>
        <taxon>eudicotyledons</taxon>
        <taxon>Gunneridae</taxon>
        <taxon>Pentapetalae</taxon>
        <taxon>asterids</taxon>
        <taxon>campanulids</taxon>
        <taxon>Asterales</taxon>
        <taxon>Asteraceae</taxon>
        <taxon>Asteroideae</taxon>
        <taxon>Heliantheae alliance</taxon>
        <taxon>Tageteae</taxon>
        <taxon>Tagetes</taxon>
    </lineage>
</organism>
<dbReference type="EMBL" id="JAUHHV010000001">
    <property type="protein sequence ID" value="KAK1434273.1"/>
    <property type="molecule type" value="Genomic_DNA"/>
</dbReference>
<keyword evidence="3" id="KW-1185">Reference proteome</keyword>
<reference evidence="2" key="1">
    <citation type="journal article" date="2023" name="bioRxiv">
        <title>Improved chromosome-level genome assembly for marigold (Tagetes erecta).</title>
        <authorList>
            <person name="Jiang F."/>
            <person name="Yuan L."/>
            <person name="Wang S."/>
            <person name="Wang H."/>
            <person name="Xu D."/>
            <person name="Wang A."/>
            <person name="Fan W."/>
        </authorList>
    </citation>
    <scope>NUCLEOTIDE SEQUENCE</scope>
    <source>
        <strain evidence="2">WSJ</strain>
        <tissue evidence="2">Leaf</tissue>
    </source>
</reference>
<evidence type="ECO:0000313" key="3">
    <source>
        <dbReference type="Proteomes" id="UP001229421"/>
    </source>
</evidence>
<comment type="caution">
    <text evidence="2">The sequence shown here is derived from an EMBL/GenBank/DDBJ whole genome shotgun (WGS) entry which is preliminary data.</text>
</comment>
<gene>
    <name evidence="2" type="ORF">QVD17_00009</name>
</gene>
<dbReference type="Proteomes" id="UP001229421">
    <property type="component" value="Unassembled WGS sequence"/>
</dbReference>
<feature type="region of interest" description="Disordered" evidence="1">
    <location>
        <begin position="236"/>
        <end position="277"/>
    </location>
</feature>
<evidence type="ECO:0000256" key="1">
    <source>
        <dbReference type="SAM" id="MobiDB-lite"/>
    </source>
</evidence>
<evidence type="ECO:0000313" key="2">
    <source>
        <dbReference type="EMBL" id="KAK1434273.1"/>
    </source>
</evidence>
<sequence>MCALLDENHEKAGGYRDCIKWLKSSHIHYAISHSPTIYELHVRDFWRTAVMNVSTQPSRICAKVSGFDLEFTEADLARILRLEEDVGEEVSMTAEEVYGAFRTAGYEGGPMPGEKKMEFVKSYLIQEWRFIQMILNDKLPNLPVVGAELKIWEMHPRIFKDCKSVKSDCVGRHSFLWENMYPADRWVQIQRLMESERKRGGENIEVVEKRIKKRKPYAKEKDYSFDREVDEIQAEIDAGREKRTKRKADTPTEASKKAKHDTGGTSAESGNGQKGEIDSLKAELVELKGKYEELETQDAEKSTVIYEMGRMMKDQQCLMVRIFKELNSLKEKVGSESAMSEAELKSLTDAARYPLMDVVFGDHDKGKGKAVEEPFDEEMGIDLDVFEGAEVVGGSSVNFSLIDEPEVDVNADSEEDLDDEPETYKVEEKGVSYQFEHVELDKSEWFRKEEEVVPEVPIFQNIDEPNTSQLDRQVIAWKYNSAVDAYMVKRRGGDISYIKNRKHFATLPRWDLRRLAELPLLGKEDSGRACAFEVTIREAAKTNFVDFGYQKPRRMRQKKDRHWVSWKGKIVLKIEAPKVMTRVRVPDTQPPRLNDFLKWFYDNSTGEAVIRLKGDDRLEIRLFDPMEVFSFCDEDLKILCENRIKHGAGDDTRTEANLFVKVTNKARGIRAELRSVNERLRMTDDQQLDMDDLSRQLDQTIEKRFEKPVEVVDLDVAGEEDTAEIQAETIVQQMPDTDVADAEFVESMLVFSEDEAGSEDVTNPLAGIEDRAGAFIENL</sequence>
<dbReference type="AlphaFoldDB" id="A0AAD8L743"/>
<proteinExistence type="predicted"/>
<feature type="compositionally biased region" description="Basic and acidic residues" evidence="1">
    <location>
        <begin position="237"/>
        <end position="262"/>
    </location>
</feature>
<protein>
    <submittedName>
        <fullName evidence="2">Uncharacterized protein</fullName>
    </submittedName>
</protein>
<name>A0AAD8L743_TARER</name>